<dbReference type="SMART" id="SM00388">
    <property type="entry name" value="HisKA"/>
    <property type="match status" value="1"/>
</dbReference>
<dbReference type="SUPFAM" id="SSF47384">
    <property type="entry name" value="Homodimeric domain of signal transducing histidine kinase"/>
    <property type="match status" value="1"/>
</dbReference>
<evidence type="ECO:0000256" key="5">
    <source>
        <dbReference type="ARBA" id="ARBA00022679"/>
    </source>
</evidence>
<dbReference type="InterPro" id="IPR036097">
    <property type="entry name" value="HisK_dim/P_sf"/>
</dbReference>
<dbReference type="InterPro" id="IPR050428">
    <property type="entry name" value="TCS_sensor_his_kinase"/>
</dbReference>
<dbReference type="InterPro" id="IPR005467">
    <property type="entry name" value="His_kinase_dom"/>
</dbReference>
<dbReference type="Pfam" id="PF02518">
    <property type="entry name" value="HATPase_c"/>
    <property type="match status" value="1"/>
</dbReference>
<gene>
    <name evidence="13" type="ORF">NDI38_23845</name>
</gene>
<evidence type="ECO:0000256" key="6">
    <source>
        <dbReference type="ARBA" id="ARBA00022692"/>
    </source>
</evidence>
<feature type="transmembrane region" description="Helical" evidence="11">
    <location>
        <begin position="15"/>
        <end position="37"/>
    </location>
</feature>
<dbReference type="GO" id="GO:0016301">
    <property type="term" value="F:kinase activity"/>
    <property type="evidence" value="ECO:0007669"/>
    <property type="project" value="UniProtKB-KW"/>
</dbReference>
<dbReference type="Proteomes" id="UP001476950">
    <property type="component" value="Unassembled WGS sequence"/>
</dbReference>
<dbReference type="PROSITE" id="PS51257">
    <property type="entry name" value="PROKAR_LIPOPROTEIN"/>
    <property type="match status" value="1"/>
</dbReference>
<dbReference type="InterPro" id="IPR004358">
    <property type="entry name" value="Sig_transdc_His_kin-like_C"/>
</dbReference>
<feature type="transmembrane region" description="Helical" evidence="11">
    <location>
        <begin position="194"/>
        <end position="215"/>
    </location>
</feature>
<dbReference type="SUPFAM" id="SSF55874">
    <property type="entry name" value="ATPase domain of HSP90 chaperone/DNA topoisomerase II/histidine kinase"/>
    <property type="match status" value="1"/>
</dbReference>
<dbReference type="CDD" id="cd00075">
    <property type="entry name" value="HATPase"/>
    <property type="match status" value="1"/>
</dbReference>
<evidence type="ECO:0000256" key="7">
    <source>
        <dbReference type="ARBA" id="ARBA00022777"/>
    </source>
</evidence>
<evidence type="ECO:0000256" key="10">
    <source>
        <dbReference type="ARBA" id="ARBA00023136"/>
    </source>
</evidence>
<comment type="subcellular location">
    <subcellularLocation>
        <location evidence="2">Membrane</location>
    </subcellularLocation>
</comment>
<dbReference type="NCBIfam" id="NF041735">
    <property type="entry name" value="hist_kin_RppB"/>
    <property type="match status" value="1"/>
</dbReference>
<keyword evidence="8 11" id="KW-1133">Transmembrane helix</keyword>
<dbReference type="InterPro" id="IPR003661">
    <property type="entry name" value="HisK_dim/P_dom"/>
</dbReference>
<keyword evidence="6 11" id="KW-0812">Transmembrane</keyword>
<evidence type="ECO:0000256" key="9">
    <source>
        <dbReference type="ARBA" id="ARBA00023012"/>
    </source>
</evidence>
<dbReference type="Pfam" id="PF00512">
    <property type="entry name" value="HisKA"/>
    <property type="match status" value="1"/>
</dbReference>
<dbReference type="PRINTS" id="PR00344">
    <property type="entry name" value="BCTRLSENSOR"/>
</dbReference>
<dbReference type="InterPro" id="IPR036890">
    <property type="entry name" value="HATPase_C_sf"/>
</dbReference>
<evidence type="ECO:0000256" key="1">
    <source>
        <dbReference type="ARBA" id="ARBA00000085"/>
    </source>
</evidence>
<name>A0ABV0KQE9_9CYAN</name>
<dbReference type="EC" id="2.7.13.3" evidence="3"/>
<evidence type="ECO:0000259" key="12">
    <source>
        <dbReference type="PROSITE" id="PS50109"/>
    </source>
</evidence>
<evidence type="ECO:0000313" key="14">
    <source>
        <dbReference type="Proteomes" id="UP001476950"/>
    </source>
</evidence>
<evidence type="ECO:0000256" key="8">
    <source>
        <dbReference type="ARBA" id="ARBA00022989"/>
    </source>
</evidence>
<dbReference type="EMBL" id="JAMPLM010000034">
    <property type="protein sequence ID" value="MEP1061466.1"/>
    <property type="molecule type" value="Genomic_DNA"/>
</dbReference>
<evidence type="ECO:0000256" key="4">
    <source>
        <dbReference type="ARBA" id="ARBA00022553"/>
    </source>
</evidence>
<organism evidence="13 14">
    <name type="scientific">Stenomitos frigidus AS-A4</name>
    <dbReference type="NCBI Taxonomy" id="2933935"/>
    <lineage>
        <taxon>Bacteria</taxon>
        <taxon>Bacillati</taxon>
        <taxon>Cyanobacteriota</taxon>
        <taxon>Cyanophyceae</taxon>
        <taxon>Leptolyngbyales</taxon>
        <taxon>Leptolyngbyaceae</taxon>
        <taxon>Stenomitos</taxon>
    </lineage>
</organism>
<dbReference type="CDD" id="cd00082">
    <property type="entry name" value="HisKA"/>
    <property type="match status" value="1"/>
</dbReference>
<evidence type="ECO:0000256" key="2">
    <source>
        <dbReference type="ARBA" id="ARBA00004370"/>
    </source>
</evidence>
<accession>A0ABV0KQE9</accession>
<keyword evidence="10 11" id="KW-0472">Membrane</keyword>
<comment type="caution">
    <text evidence="13">The sequence shown here is derived from an EMBL/GenBank/DDBJ whole genome shotgun (WGS) entry which is preliminary data.</text>
</comment>
<dbReference type="SMART" id="SM00387">
    <property type="entry name" value="HATPase_c"/>
    <property type="match status" value="1"/>
</dbReference>
<dbReference type="InterPro" id="IPR049835">
    <property type="entry name" value="RppB"/>
</dbReference>
<keyword evidence="9" id="KW-0902">Two-component regulatory system</keyword>
<dbReference type="PANTHER" id="PTHR45436:SF5">
    <property type="entry name" value="SENSOR HISTIDINE KINASE TRCS"/>
    <property type="match status" value="1"/>
</dbReference>
<dbReference type="RefSeq" id="WP_190449248.1">
    <property type="nucleotide sequence ID" value="NZ_JAMPLM010000034.1"/>
</dbReference>
<keyword evidence="7 13" id="KW-0418">Kinase</keyword>
<evidence type="ECO:0000256" key="11">
    <source>
        <dbReference type="SAM" id="Phobius"/>
    </source>
</evidence>
<dbReference type="InterPro" id="IPR003594">
    <property type="entry name" value="HATPase_dom"/>
</dbReference>
<reference evidence="13 14" key="1">
    <citation type="submission" date="2022-04" db="EMBL/GenBank/DDBJ databases">
        <title>Positive selection, recombination, and allopatry shape intraspecific diversity of widespread and dominant cyanobacteria.</title>
        <authorList>
            <person name="Wei J."/>
            <person name="Shu W."/>
            <person name="Hu C."/>
        </authorList>
    </citation>
    <scope>NUCLEOTIDE SEQUENCE [LARGE SCALE GENOMIC DNA]</scope>
    <source>
        <strain evidence="13 14">AS-A4</strain>
    </source>
</reference>
<keyword evidence="4" id="KW-0597">Phosphoprotein</keyword>
<dbReference type="Gene3D" id="1.10.287.130">
    <property type="match status" value="1"/>
</dbReference>
<dbReference type="Gene3D" id="3.30.565.10">
    <property type="entry name" value="Histidine kinase-like ATPase, C-terminal domain"/>
    <property type="match status" value="1"/>
</dbReference>
<comment type="catalytic activity">
    <reaction evidence="1">
        <text>ATP + protein L-histidine = ADP + protein N-phospho-L-histidine.</text>
        <dbReference type="EC" id="2.7.13.3"/>
    </reaction>
</comment>
<evidence type="ECO:0000256" key="3">
    <source>
        <dbReference type="ARBA" id="ARBA00012438"/>
    </source>
</evidence>
<dbReference type="PROSITE" id="PS50109">
    <property type="entry name" value="HIS_KIN"/>
    <property type="match status" value="1"/>
</dbReference>
<evidence type="ECO:0000313" key="13">
    <source>
        <dbReference type="EMBL" id="MEP1061466.1"/>
    </source>
</evidence>
<sequence>MKDNQLFGSTRLRLALWYAGVMACIMGLSGLGVYQVVAHAYRKTIDQGLQAVTGVVAKQIEPVIQRPEQLRQVAKNFSLRLCLTETDCIPTVEATKAAQLPEMIRPPLVKVPDPINYYIRLLDTSGRPIVVMGLQIDQLPSTSGKAKWQTMKDRQGIRYRQVSLPLQIQNQPGGYVQVGRSLQDLDHNLAALRWTLLLGCAISLLLVALSSWWLAGLAMQPIYHSYRKMQQFTADAAHEFRTPLAAMQATIESTLRFQSKSESSITEMTEGVLAVLQRQTLRLSELVRDLLLLTRIDQRKLTGKQLRCCLNDLISDLVEELAFLAVKEEVGLSMQLQVPDSVYVLGDEEQLYRLVCNLINNAIQATPAGGQVRVSLNKDEQAAMLQVQDTGPGIAPADQGRIFDRFYRVEQDRSRHTGGSGLGLPIALAIAQAHHGTIQVRSELGKGSTFTVRLPLE</sequence>
<keyword evidence="14" id="KW-1185">Reference proteome</keyword>
<protein>
    <recommendedName>
        <fullName evidence="3">histidine kinase</fullName>
        <ecNumber evidence="3">2.7.13.3</ecNumber>
    </recommendedName>
</protein>
<keyword evidence="5" id="KW-0808">Transferase</keyword>
<dbReference type="PANTHER" id="PTHR45436">
    <property type="entry name" value="SENSOR HISTIDINE KINASE YKOH"/>
    <property type="match status" value="1"/>
</dbReference>
<proteinExistence type="predicted"/>
<feature type="domain" description="Histidine kinase" evidence="12">
    <location>
        <begin position="235"/>
        <end position="457"/>
    </location>
</feature>